<dbReference type="SUPFAM" id="SSF56219">
    <property type="entry name" value="DNase I-like"/>
    <property type="match status" value="1"/>
</dbReference>
<evidence type="ECO:0000313" key="3">
    <source>
        <dbReference type="Proteomes" id="UP000079169"/>
    </source>
</evidence>
<keyword evidence="3" id="KW-1185">Reference proteome</keyword>
<dbReference type="RefSeq" id="XP_008477639.1">
    <property type="nucleotide sequence ID" value="XM_008479417.1"/>
</dbReference>
<accession>A0A1S3DA76</accession>
<evidence type="ECO:0000256" key="1">
    <source>
        <dbReference type="SAM" id="MobiDB-lite"/>
    </source>
</evidence>
<dbReference type="PANTHER" id="PTHR23227">
    <property type="entry name" value="BUCENTAUR RELATED"/>
    <property type="match status" value="1"/>
</dbReference>
<feature type="region of interest" description="Disordered" evidence="1">
    <location>
        <begin position="1"/>
        <end position="22"/>
    </location>
</feature>
<dbReference type="OMA" id="ICETRWA"/>
<dbReference type="InterPro" id="IPR036691">
    <property type="entry name" value="Endo/exonu/phosph_ase_sf"/>
</dbReference>
<dbReference type="InterPro" id="IPR027124">
    <property type="entry name" value="Swc5/CFDP1/2"/>
</dbReference>
<dbReference type="PANTHER" id="PTHR23227:SF85">
    <property type="entry name" value="CRANIOFACIAL DEVELOPMENT PROTEIN 2"/>
    <property type="match status" value="1"/>
</dbReference>
<dbReference type="STRING" id="121845.A0A1S3DA76"/>
<organism evidence="3 4">
    <name type="scientific">Diaphorina citri</name>
    <name type="common">Asian citrus psyllid</name>
    <dbReference type="NCBI Taxonomy" id="121845"/>
    <lineage>
        <taxon>Eukaryota</taxon>
        <taxon>Metazoa</taxon>
        <taxon>Ecdysozoa</taxon>
        <taxon>Arthropoda</taxon>
        <taxon>Hexapoda</taxon>
        <taxon>Insecta</taxon>
        <taxon>Pterygota</taxon>
        <taxon>Neoptera</taxon>
        <taxon>Paraneoptera</taxon>
        <taxon>Hemiptera</taxon>
        <taxon>Sternorrhyncha</taxon>
        <taxon>Psylloidea</taxon>
        <taxon>Psyllidae</taxon>
        <taxon>Diaphorininae</taxon>
        <taxon>Diaphorina</taxon>
    </lineage>
</organism>
<evidence type="ECO:0000259" key="2">
    <source>
        <dbReference type="Pfam" id="PF03372"/>
    </source>
</evidence>
<evidence type="ECO:0000313" key="4">
    <source>
        <dbReference type="RefSeq" id="XP_008477639.1"/>
    </source>
</evidence>
<dbReference type="PaxDb" id="121845-A0A1S3DA76"/>
<dbReference type="InterPro" id="IPR005135">
    <property type="entry name" value="Endo/exonuclease/phosphatase"/>
</dbReference>
<sequence>MMNTPDNLNLTDHGTRKPRSGRFRSKATQVVSMRNPCENQNPNNDNIKIGTWNARTMLKAGKLEEVKDQMKKANLNILGICETRWAGNGDFKSDEFRVIHSGGERRGRNGVAVILRGKWKDNVLNTYHLNDRILMIKLEAKPTNIYIIQVYLPTSRSTDEEVDEIYEQIEELLQLTENNSNIFILGDFNASVGAEQSQCSGKFGLGNRNERGTRMLEFCEQHEFIVSNTYFEVPLRRRYTWKAPGDRQRYQIDYILIKRKFKNQIKSCYAYPGYDIDSDHNLLMATCKIKFKRRPNQPKHKKWSLEKLKDKTIAKQFKDELEESHQDTNDWEDIKQNIIKATDKIIGKDKLVARKPWMTQEILNLILERNKLRNKDQEKYKQKKNEITT</sequence>
<dbReference type="GO" id="GO:0003824">
    <property type="term" value="F:catalytic activity"/>
    <property type="evidence" value="ECO:0007669"/>
    <property type="project" value="InterPro"/>
</dbReference>
<feature type="domain" description="Endonuclease/exonuclease/phosphatase" evidence="2">
    <location>
        <begin position="50"/>
        <end position="280"/>
    </location>
</feature>
<dbReference type="GeneID" id="103514522"/>
<dbReference type="KEGG" id="dci:103514522"/>
<dbReference type="AlphaFoldDB" id="A0A1S3DA76"/>
<dbReference type="Pfam" id="PF03372">
    <property type="entry name" value="Exo_endo_phos"/>
    <property type="match status" value="1"/>
</dbReference>
<proteinExistence type="predicted"/>
<reference evidence="4" key="1">
    <citation type="submission" date="2025-08" db="UniProtKB">
        <authorList>
            <consortium name="RefSeq"/>
        </authorList>
    </citation>
    <scope>IDENTIFICATION</scope>
</reference>
<name>A0A1S3DA76_DIACI</name>
<dbReference type="CDD" id="cd09076">
    <property type="entry name" value="L1-EN"/>
    <property type="match status" value="1"/>
</dbReference>
<dbReference type="Proteomes" id="UP000079169">
    <property type="component" value="Unplaced"/>
</dbReference>
<gene>
    <name evidence="4" type="primary">LOC103514522</name>
</gene>
<feature type="compositionally biased region" description="Polar residues" evidence="1">
    <location>
        <begin position="1"/>
        <end position="12"/>
    </location>
</feature>
<dbReference type="Gene3D" id="3.60.10.10">
    <property type="entry name" value="Endonuclease/exonuclease/phosphatase"/>
    <property type="match status" value="1"/>
</dbReference>
<protein>
    <submittedName>
        <fullName evidence="4">Craniofacial development protein 2-like</fullName>
    </submittedName>
</protein>